<dbReference type="GO" id="GO:0005319">
    <property type="term" value="F:lipid transporter activity"/>
    <property type="evidence" value="ECO:0007669"/>
    <property type="project" value="TreeGrafter"/>
</dbReference>
<dbReference type="PANTHER" id="PTHR17357">
    <property type="entry name" value="GM2 GANGLIOSIDE ACTIVATOR PROTEIN"/>
    <property type="match status" value="1"/>
</dbReference>
<feature type="chain" id="PRO_5037295346" description="MD-2-related lipid-recognition domain-containing protein" evidence="2">
    <location>
        <begin position="21"/>
        <end position="196"/>
    </location>
</feature>
<sequence length="196" mass="21675">MDSFAVTAFLALLVISGSEGAYFSWQQCPSTADDAALQVRDFNISPDPVTLNDNAYMSLSSEVTRNVTYPLTLTLTIKKVTFFDWEMRIPCFSMLGGLPVGSCQYDVCSSLEYLESRYGCPSEFTDNGLPCHCPFAPAGSSYRTASTEPIRIFLDTTGLPTIMTTFLTGKYRMIADVTDANDNKVLCVEYRMNMTS</sequence>
<protein>
    <recommendedName>
        <fullName evidence="3">MD-2-related lipid-recognition domain-containing protein</fullName>
    </recommendedName>
</protein>
<dbReference type="AlphaFoldDB" id="A0A914B7M6"/>
<dbReference type="RefSeq" id="XP_038072178.1">
    <property type="nucleotide sequence ID" value="XM_038216250.1"/>
</dbReference>
<dbReference type="GO" id="GO:0008047">
    <property type="term" value="F:enzyme activator activity"/>
    <property type="evidence" value="ECO:0007669"/>
    <property type="project" value="InterPro"/>
</dbReference>
<dbReference type="PANTHER" id="PTHR17357:SF0">
    <property type="entry name" value="GANGLIOSIDE GM2 ACTIVATOR"/>
    <property type="match status" value="1"/>
</dbReference>
<keyword evidence="5" id="KW-1185">Reference proteome</keyword>
<dbReference type="Proteomes" id="UP000887568">
    <property type="component" value="Unplaced"/>
</dbReference>
<evidence type="ECO:0000313" key="4">
    <source>
        <dbReference type="EnsemblMetazoa" id="XP_038072178.1"/>
    </source>
</evidence>
<feature type="signal peptide" evidence="2">
    <location>
        <begin position="1"/>
        <end position="20"/>
    </location>
</feature>
<dbReference type="OMA" id="YGCPSEF"/>
<dbReference type="SMART" id="SM00737">
    <property type="entry name" value="ML"/>
    <property type="match status" value="1"/>
</dbReference>
<dbReference type="Gene3D" id="2.70.220.10">
    <property type="entry name" value="Ganglioside GM2 activator"/>
    <property type="match status" value="1"/>
</dbReference>
<dbReference type="GeneID" id="119740812"/>
<evidence type="ECO:0000259" key="3">
    <source>
        <dbReference type="SMART" id="SM00737"/>
    </source>
</evidence>
<dbReference type="InterPro" id="IPR028996">
    <property type="entry name" value="GM2-AP"/>
</dbReference>
<feature type="domain" description="MD-2-related lipid-recognition" evidence="3">
    <location>
        <begin position="25"/>
        <end position="192"/>
    </location>
</feature>
<dbReference type="Pfam" id="PF02221">
    <property type="entry name" value="E1_DerP2_DerF2"/>
    <property type="match status" value="1"/>
</dbReference>
<evidence type="ECO:0000256" key="1">
    <source>
        <dbReference type="ARBA" id="ARBA00022729"/>
    </source>
</evidence>
<keyword evidence="1 2" id="KW-0732">Signal</keyword>
<evidence type="ECO:0000256" key="2">
    <source>
        <dbReference type="SAM" id="SignalP"/>
    </source>
</evidence>
<proteinExistence type="predicted"/>
<name>A0A914B7M6_PATMI</name>
<dbReference type="GO" id="GO:0006689">
    <property type="term" value="P:ganglioside catabolic process"/>
    <property type="evidence" value="ECO:0007669"/>
    <property type="project" value="InterPro"/>
</dbReference>
<dbReference type="EnsemblMetazoa" id="XM_038216250.1">
    <property type="protein sequence ID" value="XP_038072178.1"/>
    <property type="gene ID" value="LOC119740812"/>
</dbReference>
<evidence type="ECO:0000313" key="5">
    <source>
        <dbReference type="Proteomes" id="UP000887568"/>
    </source>
</evidence>
<dbReference type="OrthoDB" id="6409159at2759"/>
<dbReference type="InterPro" id="IPR036846">
    <property type="entry name" value="GM2-AP_sf"/>
</dbReference>
<reference evidence="4" key="1">
    <citation type="submission" date="2022-11" db="UniProtKB">
        <authorList>
            <consortium name="EnsemblMetazoa"/>
        </authorList>
    </citation>
    <scope>IDENTIFICATION</scope>
</reference>
<dbReference type="InterPro" id="IPR003172">
    <property type="entry name" value="ML_dom"/>
</dbReference>
<organism evidence="4 5">
    <name type="scientific">Patiria miniata</name>
    <name type="common">Bat star</name>
    <name type="synonym">Asterina miniata</name>
    <dbReference type="NCBI Taxonomy" id="46514"/>
    <lineage>
        <taxon>Eukaryota</taxon>
        <taxon>Metazoa</taxon>
        <taxon>Echinodermata</taxon>
        <taxon>Eleutherozoa</taxon>
        <taxon>Asterozoa</taxon>
        <taxon>Asteroidea</taxon>
        <taxon>Valvatacea</taxon>
        <taxon>Valvatida</taxon>
        <taxon>Asterinidae</taxon>
        <taxon>Patiria</taxon>
    </lineage>
</organism>
<dbReference type="GO" id="GO:0009898">
    <property type="term" value="C:cytoplasmic side of plasma membrane"/>
    <property type="evidence" value="ECO:0007669"/>
    <property type="project" value="TreeGrafter"/>
</dbReference>
<dbReference type="SUPFAM" id="SSF63707">
    <property type="entry name" value="Ganglioside M2 (gm2) activator"/>
    <property type="match status" value="1"/>
</dbReference>
<accession>A0A914B7M6</accession>